<keyword evidence="2" id="KW-1003">Cell membrane</keyword>
<evidence type="ECO:0000313" key="10">
    <source>
        <dbReference type="Proteomes" id="UP000550707"/>
    </source>
</evidence>
<comment type="caution">
    <text evidence="9">The sequence shown here is derived from an EMBL/GenBank/DDBJ whole genome shotgun (WGS) entry which is preliminary data.</text>
</comment>
<evidence type="ECO:0008006" key="11">
    <source>
        <dbReference type="Google" id="ProtNLM"/>
    </source>
</evidence>
<protein>
    <recommendedName>
        <fullName evidence="11">Lymphocyte antigen 6 family member G6E</fullName>
    </recommendedName>
</protein>
<evidence type="ECO:0000256" key="2">
    <source>
        <dbReference type="ARBA" id="ARBA00022475"/>
    </source>
</evidence>
<organism evidence="9 10">
    <name type="scientific">Molossus molossus</name>
    <name type="common">Pallas' mastiff bat</name>
    <name type="synonym">Vespertilio molossus</name>
    <dbReference type="NCBI Taxonomy" id="27622"/>
    <lineage>
        <taxon>Eukaryota</taxon>
        <taxon>Metazoa</taxon>
        <taxon>Chordata</taxon>
        <taxon>Craniata</taxon>
        <taxon>Vertebrata</taxon>
        <taxon>Euteleostomi</taxon>
        <taxon>Mammalia</taxon>
        <taxon>Eutheria</taxon>
        <taxon>Laurasiatheria</taxon>
        <taxon>Chiroptera</taxon>
        <taxon>Yangochiroptera</taxon>
        <taxon>Molossidae</taxon>
        <taxon>Molossus</taxon>
    </lineage>
</organism>
<reference evidence="9 10" key="1">
    <citation type="journal article" date="2020" name="Nature">
        <title>Six reference-quality genomes reveal evolution of bat adaptations.</title>
        <authorList>
            <person name="Jebb D."/>
            <person name="Huang Z."/>
            <person name="Pippel M."/>
            <person name="Hughes G.M."/>
            <person name="Lavrichenko K."/>
            <person name="Devanna P."/>
            <person name="Winkler S."/>
            <person name="Jermiin L.S."/>
            <person name="Skirmuntt E.C."/>
            <person name="Katzourakis A."/>
            <person name="Burkitt-Gray L."/>
            <person name="Ray D.A."/>
            <person name="Sullivan K.A.M."/>
            <person name="Roscito J.G."/>
            <person name="Kirilenko B.M."/>
            <person name="Davalos L.M."/>
            <person name="Corthals A.P."/>
            <person name="Power M.L."/>
            <person name="Jones G."/>
            <person name="Ransome R.D."/>
            <person name="Dechmann D.K.N."/>
            <person name="Locatelli A.G."/>
            <person name="Puechmaille S.J."/>
            <person name="Fedrigo O."/>
            <person name="Jarvis E.D."/>
            <person name="Hiller M."/>
            <person name="Vernes S.C."/>
            <person name="Myers E.W."/>
            <person name="Teeling E.C."/>
        </authorList>
    </citation>
    <scope>NUCLEOTIDE SEQUENCE [LARGE SCALE GENOMIC DNA]</scope>
    <source>
        <strain evidence="9">MMolMol1</strain>
        <tissue evidence="9">Muscle</tissue>
    </source>
</reference>
<evidence type="ECO:0000256" key="3">
    <source>
        <dbReference type="ARBA" id="ARBA00022622"/>
    </source>
</evidence>
<evidence type="ECO:0000256" key="4">
    <source>
        <dbReference type="ARBA" id="ARBA00022729"/>
    </source>
</evidence>
<keyword evidence="3" id="KW-0449">Lipoprotein</keyword>
<sequence>MRGLHLILLMALLCSDRALSLQCYSCHDNQCGVLPCIGVCFKSHVVFTLAGGQKTKSYISSCAPSCEFASNMLQNSVAEELSHLHPGLTNEKGQLLYTSEVQGLSCCGSDLCNGVAQVGRSFWVFAGGLLLSLGPAVLWTL</sequence>
<dbReference type="GO" id="GO:0098552">
    <property type="term" value="C:side of membrane"/>
    <property type="evidence" value="ECO:0007669"/>
    <property type="project" value="UniProtKB-KW"/>
</dbReference>
<dbReference type="GO" id="GO:0030550">
    <property type="term" value="F:acetylcholine receptor inhibitor activity"/>
    <property type="evidence" value="ECO:0007669"/>
    <property type="project" value="TreeGrafter"/>
</dbReference>
<name>A0A7J8BAJ1_MOLMO</name>
<keyword evidence="3" id="KW-0336">GPI-anchor</keyword>
<keyword evidence="7" id="KW-0325">Glycoprotein</keyword>
<keyword evidence="10" id="KW-1185">Reference proteome</keyword>
<dbReference type="PANTHER" id="PTHR32217">
    <property type="entry name" value="LYMPHOCYTE ANTIGEN 6H"/>
    <property type="match status" value="1"/>
</dbReference>
<keyword evidence="5" id="KW-0472">Membrane</keyword>
<dbReference type="InParanoid" id="A0A7J8BAJ1"/>
<keyword evidence="6" id="KW-1015">Disulfide bond</keyword>
<keyword evidence="4 8" id="KW-0732">Signal</keyword>
<dbReference type="OrthoDB" id="9807198at2759"/>
<evidence type="ECO:0000256" key="7">
    <source>
        <dbReference type="ARBA" id="ARBA00023180"/>
    </source>
</evidence>
<feature type="signal peptide" evidence="8">
    <location>
        <begin position="1"/>
        <end position="20"/>
    </location>
</feature>
<evidence type="ECO:0000256" key="5">
    <source>
        <dbReference type="ARBA" id="ARBA00023136"/>
    </source>
</evidence>
<dbReference type="AlphaFoldDB" id="A0A7J8BAJ1"/>
<gene>
    <name evidence="9" type="ORF">HJG59_011743</name>
</gene>
<dbReference type="InterPro" id="IPR051445">
    <property type="entry name" value="LY6H/LY6L_nAChR_modulators"/>
</dbReference>
<comment type="subcellular location">
    <subcellularLocation>
        <location evidence="1">Cell membrane</location>
        <topology evidence="1">Lipid-anchor</topology>
        <topology evidence="1">GPI-anchor</topology>
    </subcellularLocation>
</comment>
<evidence type="ECO:0000256" key="6">
    <source>
        <dbReference type="ARBA" id="ARBA00023157"/>
    </source>
</evidence>
<feature type="chain" id="PRO_5029702219" description="Lymphocyte antigen 6 family member G6E" evidence="8">
    <location>
        <begin position="21"/>
        <end position="141"/>
    </location>
</feature>
<accession>A0A7J8BAJ1</accession>
<dbReference type="Proteomes" id="UP000550707">
    <property type="component" value="Unassembled WGS sequence"/>
</dbReference>
<evidence type="ECO:0000256" key="1">
    <source>
        <dbReference type="ARBA" id="ARBA00004609"/>
    </source>
</evidence>
<dbReference type="GO" id="GO:0033130">
    <property type="term" value="F:acetylcholine receptor binding"/>
    <property type="evidence" value="ECO:0007669"/>
    <property type="project" value="TreeGrafter"/>
</dbReference>
<dbReference type="GO" id="GO:0095500">
    <property type="term" value="P:acetylcholine receptor signaling pathway"/>
    <property type="evidence" value="ECO:0007669"/>
    <property type="project" value="TreeGrafter"/>
</dbReference>
<evidence type="ECO:0000256" key="8">
    <source>
        <dbReference type="SAM" id="SignalP"/>
    </source>
</evidence>
<proteinExistence type="predicted"/>
<dbReference type="GO" id="GO:0005886">
    <property type="term" value="C:plasma membrane"/>
    <property type="evidence" value="ECO:0007669"/>
    <property type="project" value="UniProtKB-SubCell"/>
</dbReference>
<dbReference type="GO" id="GO:0045202">
    <property type="term" value="C:synapse"/>
    <property type="evidence" value="ECO:0007669"/>
    <property type="project" value="GOC"/>
</dbReference>
<dbReference type="PANTHER" id="PTHR32217:SF5">
    <property type="entry name" value="LYMPHOCYTE ANTIGEN 6H"/>
    <property type="match status" value="1"/>
</dbReference>
<evidence type="ECO:0000313" key="9">
    <source>
        <dbReference type="EMBL" id="KAF6395847.1"/>
    </source>
</evidence>
<dbReference type="EMBL" id="JACASF010000033">
    <property type="protein sequence ID" value="KAF6395847.1"/>
    <property type="molecule type" value="Genomic_DNA"/>
</dbReference>